<reference evidence="1" key="1">
    <citation type="journal article" date="2014" name="Int. J. Syst. Evol. Microbiol.">
        <title>Complete genome sequence of Corynebacterium casei LMG S-19264T (=DSM 44701T), isolated from a smear-ripened cheese.</title>
        <authorList>
            <consortium name="US DOE Joint Genome Institute (JGI-PGF)"/>
            <person name="Walter F."/>
            <person name="Albersmeier A."/>
            <person name="Kalinowski J."/>
            <person name="Ruckert C."/>
        </authorList>
    </citation>
    <scope>NUCLEOTIDE SEQUENCE</scope>
    <source>
        <strain evidence="1">CGMCC 1.14984</strain>
    </source>
</reference>
<dbReference type="InterPro" id="IPR036412">
    <property type="entry name" value="HAD-like_sf"/>
</dbReference>
<dbReference type="SUPFAM" id="SSF56784">
    <property type="entry name" value="HAD-like"/>
    <property type="match status" value="1"/>
</dbReference>
<dbReference type="InterPro" id="IPR023214">
    <property type="entry name" value="HAD_sf"/>
</dbReference>
<evidence type="ECO:0000313" key="2">
    <source>
        <dbReference type="EMBL" id="NHK29375.1"/>
    </source>
</evidence>
<proteinExistence type="predicted"/>
<reference evidence="1" key="3">
    <citation type="submission" date="2020-09" db="EMBL/GenBank/DDBJ databases">
        <authorList>
            <person name="Sun Q."/>
            <person name="Zhou Y."/>
        </authorList>
    </citation>
    <scope>NUCLEOTIDE SEQUENCE</scope>
    <source>
        <strain evidence="1">CGMCC 1.14984</strain>
    </source>
</reference>
<dbReference type="Gene3D" id="1.10.150.240">
    <property type="entry name" value="Putative phosphatase, domain 2"/>
    <property type="match status" value="1"/>
</dbReference>
<dbReference type="SFLD" id="SFLDS00003">
    <property type="entry name" value="Haloacid_Dehalogenase"/>
    <property type="match status" value="1"/>
</dbReference>
<evidence type="ECO:0000313" key="4">
    <source>
        <dbReference type="Proteomes" id="UP000818603"/>
    </source>
</evidence>
<dbReference type="RefSeq" id="WP_155142343.1">
    <property type="nucleotide sequence ID" value="NZ_BMGZ01000004.1"/>
</dbReference>
<dbReference type="Gene3D" id="3.40.50.1000">
    <property type="entry name" value="HAD superfamily/HAD-like"/>
    <property type="match status" value="1"/>
</dbReference>
<evidence type="ECO:0000313" key="1">
    <source>
        <dbReference type="EMBL" id="GGI00969.1"/>
    </source>
</evidence>
<dbReference type="PANTHER" id="PTHR43611">
    <property type="entry name" value="ALPHA-D-GLUCOSE 1-PHOSPHATE PHOSPHATASE"/>
    <property type="match status" value="1"/>
</dbReference>
<comment type="caution">
    <text evidence="1">The sequence shown here is derived from an EMBL/GenBank/DDBJ whole genome shotgun (WGS) entry which is preliminary data.</text>
</comment>
<dbReference type="SFLD" id="SFLDG01129">
    <property type="entry name" value="C1.5:_HAD__Beta-PGM__Phosphata"/>
    <property type="match status" value="1"/>
</dbReference>
<dbReference type="Pfam" id="PF00702">
    <property type="entry name" value="Hydrolase"/>
    <property type="match status" value="1"/>
</dbReference>
<dbReference type="PANTHER" id="PTHR43611:SF3">
    <property type="entry name" value="FLAVIN MONONUCLEOTIDE HYDROLASE 1, CHLOROPLATIC"/>
    <property type="match status" value="1"/>
</dbReference>
<keyword evidence="4" id="KW-1185">Reference proteome</keyword>
<dbReference type="EMBL" id="VCJR02000004">
    <property type="protein sequence ID" value="NHK29375.1"/>
    <property type="molecule type" value="Genomic_DNA"/>
</dbReference>
<sequence>MASIVLFDLGNVLLDWSPVRLYTELMGSREKAEEFCATVTTMEWHSVHDRGVPMAENARRLIEKHPDHAELIHAWRIDWLDMFDGYVDGVDDIVRELKGAGVPLYALSNMPAEVWPEMLEEFPVLKEFRDTVISAEEKVIKPDPRIYQISLARMGNPDPSDVLFIDDRQDNVDAAIAVGMKAVRFTDANTFRAALGEAGLL</sequence>
<dbReference type="Proteomes" id="UP000621856">
    <property type="component" value="Unassembled WGS sequence"/>
</dbReference>
<dbReference type="InterPro" id="IPR006439">
    <property type="entry name" value="HAD-SF_hydro_IA"/>
</dbReference>
<accession>A0A8J3A984</accession>
<dbReference type="CDD" id="cd02603">
    <property type="entry name" value="HAD_sEH-N_like"/>
    <property type="match status" value="1"/>
</dbReference>
<reference evidence="2 4" key="2">
    <citation type="submission" date="2020-02" db="EMBL/GenBank/DDBJ databases">
        <title>Genome sequence of Parvularcula flava strain NH6-79.</title>
        <authorList>
            <person name="Abdul Karim M.H."/>
            <person name="Lam M.Q."/>
            <person name="Chen S.J."/>
            <person name="Yahya A."/>
            <person name="Shahir S."/>
            <person name="Shamsir M.S."/>
            <person name="Chong C.S."/>
        </authorList>
    </citation>
    <scope>NUCLEOTIDE SEQUENCE [LARGE SCALE GENOMIC DNA]</scope>
    <source>
        <strain evidence="2 4">NH6-79</strain>
    </source>
</reference>
<dbReference type="InterPro" id="IPR023198">
    <property type="entry name" value="PGP-like_dom2"/>
</dbReference>
<protein>
    <submittedName>
        <fullName evidence="2">HAD family phosphatase</fullName>
    </submittedName>
    <submittedName>
        <fullName evidence="1">Haloacid dehalogenase</fullName>
    </submittedName>
</protein>
<name>A0A8J3A984_9PROT</name>
<dbReference type="NCBIfam" id="TIGR01509">
    <property type="entry name" value="HAD-SF-IA-v3"/>
    <property type="match status" value="1"/>
</dbReference>
<dbReference type="EMBL" id="BMGZ01000004">
    <property type="protein sequence ID" value="GGI00969.1"/>
    <property type="molecule type" value="Genomic_DNA"/>
</dbReference>
<dbReference type="AlphaFoldDB" id="A0A8J3A984"/>
<gene>
    <name evidence="2" type="ORF">FF098_015765</name>
    <name evidence="1" type="ORF">GCM10011355_30500</name>
</gene>
<organism evidence="1 3">
    <name type="scientific">Aquisalinus luteolus</name>
    <dbReference type="NCBI Taxonomy" id="1566827"/>
    <lineage>
        <taxon>Bacteria</taxon>
        <taxon>Pseudomonadati</taxon>
        <taxon>Pseudomonadota</taxon>
        <taxon>Alphaproteobacteria</taxon>
        <taxon>Parvularculales</taxon>
        <taxon>Parvularculaceae</taxon>
        <taxon>Aquisalinus</taxon>
    </lineage>
</organism>
<evidence type="ECO:0000313" key="3">
    <source>
        <dbReference type="Proteomes" id="UP000621856"/>
    </source>
</evidence>
<dbReference type="Proteomes" id="UP000818603">
    <property type="component" value="Unassembled WGS sequence"/>
</dbReference>